<proteinExistence type="predicted"/>
<evidence type="ECO:0000313" key="3">
    <source>
        <dbReference type="Proteomes" id="UP000625711"/>
    </source>
</evidence>
<comment type="caution">
    <text evidence="2">The sequence shown here is derived from an EMBL/GenBank/DDBJ whole genome shotgun (WGS) entry which is preliminary data.</text>
</comment>
<organism evidence="2 3">
    <name type="scientific">Rhynchophorus ferrugineus</name>
    <name type="common">Red palm weevil</name>
    <name type="synonym">Curculio ferrugineus</name>
    <dbReference type="NCBI Taxonomy" id="354439"/>
    <lineage>
        <taxon>Eukaryota</taxon>
        <taxon>Metazoa</taxon>
        <taxon>Ecdysozoa</taxon>
        <taxon>Arthropoda</taxon>
        <taxon>Hexapoda</taxon>
        <taxon>Insecta</taxon>
        <taxon>Pterygota</taxon>
        <taxon>Neoptera</taxon>
        <taxon>Endopterygota</taxon>
        <taxon>Coleoptera</taxon>
        <taxon>Polyphaga</taxon>
        <taxon>Cucujiformia</taxon>
        <taxon>Curculionidae</taxon>
        <taxon>Dryophthorinae</taxon>
        <taxon>Rhynchophorus</taxon>
    </lineage>
</organism>
<keyword evidence="3" id="KW-1185">Reference proteome</keyword>
<reference evidence="2" key="1">
    <citation type="submission" date="2020-08" db="EMBL/GenBank/DDBJ databases">
        <title>Genome sequencing and assembly of the red palm weevil Rhynchophorus ferrugineus.</title>
        <authorList>
            <person name="Dias G.B."/>
            <person name="Bergman C.M."/>
            <person name="Manee M."/>
        </authorList>
    </citation>
    <scope>NUCLEOTIDE SEQUENCE</scope>
    <source>
        <strain evidence="2">AA-2017</strain>
        <tissue evidence="2">Whole larva</tissue>
    </source>
</reference>
<accession>A0A834HUR1</accession>
<gene>
    <name evidence="2" type="ORF">GWI33_017797</name>
</gene>
<name>A0A834HUR1_RHYFE</name>
<feature type="region of interest" description="Disordered" evidence="1">
    <location>
        <begin position="1"/>
        <end position="35"/>
    </location>
</feature>
<dbReference type="EMBL" id="JAACXV010014257">
    <property type="protein sequence ID" value="KAF7269147.1"/>
    <property type="molecule type" value="Genomic_DNA"/>
</dbReference>
<protein>
    <submittedName>
        <fullName evidence="2">Uncharacterized protein</fullName>
    </submittedName>
</protein>
<evidence type="ECO:0000313" key="2">
    <source>
        <dbReference type="EMBL" id="KAF7269147.1"/>
    </source>
</evidence>
<dbReference type="AlphaFoldDB" id="A0A834HUR1"/>
<evidence type="ECO:0000256" key="1">
    <source>
        <dbReference type="SAM" id="MobiDB-lite"/>
    </source>
</evidence>
<sequence length="93" mass="10362">MRKKKHDNRAKESNSLFSALGSLRTPGGRAGEGGWWCGTATREKMDLGIGRADPLIENDISRHVREIFSLFELDIDDKSFGSDGIYQTDKSIC</sequence>
<dbReference type="Proteomes" id="UP000625711">
    <property type="component" value="Unassembled WGS sequence"/>
</dbReference>